<feature type="domain" description="SH3b" evidence="3">
    <location>
        <begin position="189"/>
        <end position="235"/>
    </location>
</feature>
<name>A0A7V7PN84_9HYPH</name>
<keyword evidence="2" id="KW-0472">Membrane</keyword>
<dbReference type="AlphaFoldDB" id="A0A7V7PN84"/>
<keyword evidence="2" id="KW-0812">Transmembrane</keyword>
<dbReference type="Pfam" id="PF08239">
    <property type="entry name" value="SH3_3"/>
    <property type="match status" value="1"/>
</dbReference>
<evidence type="ECO:0000259" key="3">
    <source>
        <dbReference type="Pfam" id="PF08239"/>
    </source>
</evidence>
<organism evidence="4 5">
    <name type="scientific">Plantimonas leprariae</name>
    <dbReference type="NCBI Taxonomy" id="2615207"/>
    <lineage>
        <taxon>Bacteria</taxon>
        <taxon>Pseudomonadati</taxon>
        <taxon>Pseudomonadota</taxon>
        <taxon>Alphaproteobacteria</taxon>
        <taxon>Hyphomicrobiales</taxon>
        <taxon>Aurantimonadaceae</taxon>
        <taxon>Plantimonas</taxon>
    </lineage>
</organism>
<evidence type="ECO:0000256" key="1">
    <source>
        <dbReference type="SAM" id="MobiDB-lite"/>
    </source>
</evidence>
<evidence type="ECO:0000313" key="5">
    <source>
        <dbReference type="Proteomes" id="UP000432089"/>
    </source>
</evidence>
<dbReference type="EMBL" id="VZDO01000012">
    <property type="protein sequence ID" value="KAB0678836.1"/>
    <property type="molecule type" value="Genomic_DNA"/>
</dbReference>
<proteinExistence type="predicted"/>
<dbReference type="Gene3D" id="2.30.30.40">
    <property type="entry name" value="SH3 Domains"/>
    <property type="match status" value="1"/>
</dbReference>
<feature type="transmembrane region" description="Helical" evidence="2">
    <location>
        <begin position="28"/>
        <end position="53"/>
    </location>
</feature>
<dbReference type="RefSeq" id="WP_150971053.1">
    <property type="nucleotide sequence ID" value="NZ_VZDO01000012.1"/>
</dbReference>
<evidence type="ECO:0000256" key="2">
    <source>
        <dbReference type="SAM" id="Phobius"/>
    </source>
</evidence>
<evidence type="ECO:0000313" key="4">
    <source>
        <dbReference type="EMBL" id="KAB0678836.1"/>
    </source>
</evidence>
<dbReference type="InterPro" id="IPR003646">
    <property type="entry name" value="SH3-like_bac-type"/>
</dbReference>
<gene>
    <name evidence="4" type="ORF">F6X38_15240</name>
</gene>
<feature type="compositionally biased region" description="Low complexity" evidence="1">
    <location>
        <begin position="92"/>
        <end position="138"/>
    </location>
</feature>
<accession>A0A7V7PN84</accession>
<sequence length="313" mass="33446">MNATGKRRSPSGGRAEASPWKRALIRTAVWIVAIPVLCATVIVGGAVPLYLLLPDAKPAASDTTVADAQPAKPPVKVASVEPKQPAKPDEPAPAASSDAPAEAVEDAPAVTDAPAAEEAAPPAAAEASAEPEVATVVPTPRPEPPRPAVSDEKQVASLAPPPAQPEPPRDEPAAPAADRGGRGAVILRNVTLRAGPHGRELGTLKQGTPVSVGRCDEWCEVRGPNGSGWIHSSFLVDRMPERRDRGVATRQVERREAAQDRDPDWLDEGTRYDRDDGPVVIRRPQWTDEDGRPRAVRRYAPAPRDDEYYDPYY</sequence>
<keyword evidence="2" id="KW-1133">Transmembrane helix</keyword>
<dbReference type="Proteomes" id="UP000432089">
    <property type="component" value="Unassembled WGS sequence"/>
</dbReference>
<feature type="region of interest" description="Disordered" evidence="1">
    <location>
        <begin position="64"/>
        <end position="186"/>
    </location>
</feature>
<feature type="region of interest" description="Disordered" evidence="1">
    <location>
        <begin position="244"/>
        <end position="313"/>
    </location>
</feature>
<reference evidence="4 5" key="1">
    <citation type="submission" date="2019-09" db="EMBL/GenBank/DDBJ databases">
        <title>YIM 132180 draft genome.</title>
        <authorList>
            <person name="Zhang K."/>
        </authorList>
    </citation>
    <scope>NUCLEOTIDE SEQUENCE [LARGE SCALE GENOMIC DNA]</scope>
    <source>
        <strain evidence="4 5">YIM 132180</strain>
    </source>
</reference>
<comment type="caution">
    <text evidence="4">The sequence shown here is derived from an EMBL/GenBank/DDBJ whole genome shotgun (WGS) entry which is preliminary data.</text>
</comment>
<protein>
    <submittedName>
        <fullName evidence="4">SH3 domain-containing protein</fullName>
    </submittedName>
</protein>
<feature type="compositionally biased region" description="Basic and acidic residues" evidence="1">
    <location>
        <begin position="244"/>
        <end position="277"/>
    </location>
</feature>
<keyword evidence="5" id="KW-1185">Reference proteome</keyword>